<proteinExistence type="predicted"/>
<dbReference type="EMBL" id="JAUSSU010000023">
    <property type="protein sequence ID" value="MDQ0116700.1"/>
    <property type="molecule type" value="Genomic_DNA"/>
</dbReference>
<evidence type="ECO:0000313" key="3">
    <source>
        <dbReference type="Proteomes" id="UP001229346"/>
    </source>
</evidence>
<keyword evidence="3" id="KW-1185">Reference proteome</keyword>
<evidence type="ECO:0000256" key="1">
    <source>
        <dbReference type="SAM" id="Phobius"/>
    </source>
</evidence>
<keyword evidence="1" id="KW-1133">Transmembrane helix</keyword>
<keyword evidence="1" id="KW-0812">Transmembrane</keyword>
<comment type="caution">
    <text evidence="2">The sequence shown here is derived from an EMBL/GenBank/DDBJ whole genome shotgun (WGS) entry which is preliminary data.</text>
</comment>
<name>A0ABT9UAP4_PAEHA</name>
<evidence type="ECO:0000313" key="2">
    <source>
        <dbReference type="EMBL" id="MDQ0116700.1"/>
    </source>
</evidence>
<gene>
    <name evidence="2" type="ORF">J2T15_006182</name>
</gene>
<feature type="transmembrane region" description="Helical" evidence="1">
    <location>
        <begin position="12"/>
        <end position="33"/>
    </location>
</feature>
<accession>A0ABT9UAP4</accession>
<protein>
    <submittedName>
        <fullName evidence="2">Membrane-associated HD superfamily phosphohydrolase</fullName>
    </submittedName>
</protein>
<reference evidence="2 3" key="1">
    <citation type="submission" date="2023-07" db="EMBL/GenBank/DDBJ databases">
        <title>Sorghum-associated microbial communities from plants grown in Nebraska, USA.</title>
        <authorList>
            <person name="Schachtman D."/>
        </authorList>
    </citation>
    <scope>NUCLEOTIDE SEQUENCE [LARGE SCALE GENOMIC DNA]</scope>
    <source>
        <strain evidence="2 3">CC482</strain>
    </source>
</reference>
<keyword evidence="1" id="KW-0472">Membrane</keyword>
<organism evidence="2 3">
    <name type="scientific">Paenibacillus harenae</name>
    <dbReference type="NCBI Taxonomy" id="306543"/>
    <lineage>
        <taxon>Bacteria</taxon>
        <taxon>Bacillati</taxon>
        <taxon>Bacillota</taxon>
        <taxon>Bacilli</taxon>
        <taxon>Bacillales</taxon>
        <taxon>Paenibacillaceae</taxon>
        <taxon>Paenibacillus</taxon>
    </lineage>
</organism>
<sequence>MTVGKMVRNVLLGLIFGVLAIGLMPFLIVFNWAEMLNLAEFEASPLFMLLGRYIGQGKRNGKSDEPERQSDQ</sequence>
<dbReference type="RefSeq" id="WP_307210383.1">
    <property type="nucleotide sequence ID" value="NZ_JAUSST010000002.1"/>
</dbReference>
<dbReference type="Proteomes" id="UP001229346">
    <property type="component" value="Unassembled WGS sequence"/>
</dbReference>